<keyword evidence="1" id="KW-1133">Transmembrane helix</keyword>
<dbReference type="NCBIfam" id="NF047765">
    <property type="entry name" value="LIC_13387_fam"/>
    <property type="match status" value="1"/>
</dbReference>
<keyword evidence="3" id="KW-1185">Reference proteome</keyword>
<evidence type="ECO:0000313" key="3">
    <source>
        <dbReference type="Proteomes" id="UP000284605"/>
    </source>
</evidence>
<protein>
    <submittedName>
        <fullName evidence="2">Uncharacterized protein</fullName>
    </submittedName>
</protein>
<gene>
    <name evidence="2" type="ORF">D3874_06575</name>
</gene>
<sequence>MLAQILVAVSAGILLALGIGHLFLTFVGPKLMPRDRSLRAAMTGVPLVISRQTDMWRAWIGFNATHSIALILFGLVYGHLAITRAGLLFDDPVLLVVGFATLAGLLVLARLYFFAGPVLGVSIALGCYLAGIAVNWS</sequence>
<feature type="transmembrane region" description="Helical" evidence="1">
    <location>
        <begin position="92"/>
        <end position="113"/>
    </location>
</feature>
<dbReference type="Proteomes" id="UP000284605">
    <property type="component" value="Unassembled WGS sequence"/>
</dbReference>
<dbReference type="OrthoDB" id="960254at2"/>
<dbReference type="EMBL" id="QYUK01000011">
    <property type="protein sequence ID" value="RJF86725.1"/>
    <property type="molecule type" value="Genomic_DNA"/>
</dbReference>
<reference evidence="2 3" key="1">
    <citation type="submission" date="2018-09" db="EMBL/GenBank/DDBJ databases">
        <authorList>
            <person name="Zhu H."/>
        </authorList>
    </citation>
    <scope>NUCLEOTIDE SEQUENCE [LARGE SCALE GENOMIC DNA]</scope>
    <source>
        <strain evidence="2 3">K1W22B-8</strain>
    </source>
</reference>
<accession>A0A418W9N7</accession>
<dbReference type="InterPro" id="IPR058068">
    <property type="entry name" value="LIC_13387-like"/>
</dbReference>
<organism evidence="2 3">
    <name type="scientific">Oleomonas cavernae</name>
    <dbReference type="NCBI Taxonomy" id="2320859"/>
    <lineage>
        <taxon>Bacteria</taxon>
        <taxon>Pseudomonadati</taxon>
        <taxon>Pseudomonadota</taxon>
        <taxon>Alphaproteobacteria</taxon>
        <taxon>Acetobacterales</taxon>
        <taxon>Acetobacteraceae</taxon>
        <taxon>Oleomonas</taxon>
    </lineage>
</organism>
<feature type="transmembrane region" description="Helical" evidence="1">
    <location>
        <begin position="6"/>
        <end position="27"/>
    </location>
</feature>
<evidence type="ECO:0000313" key="2">
    <source>
        <dbReference type="EMBL" id="RJF86725.1"/>
    </source>
</evidence>
<evidence type="ECO:0000256" key="1">
    <source>
        <dbReference type="SAM" id="Phobius"/>
    </source>
</evidence>
<dbReference type="AlphaFoldDB" id="A0A418W9N7"/>
<keyword evidence="1" id="KW-0812">Transmembrane</keyword>
<feature type="transmembrane region" description="Helical" evidence="1">
    <location>
        <begin position="118"/>
        <end position="136"/>
    </location>
</feature>
<feature type="transmembrane region" description="Helical" evidence="1">
    <location>
        <begin position="59"/>
        <end position="80"/>
    </location>
</feature>
<proteinExistence type="predicted"/>
<keyword evidence="1" id="KW-0472">Membrane</keyword>
<name>A0A418W9N7_9PROT</name>
<comment type="caution">
    <text evidence="2">The sequence shown here is derived from an EMBL/GenBank/DDBJ whole genome shotgun (WGS) entry which is preliminary data.</text>
</comment>